<organism evidence="1 2">
    <name type="scientific">Pseudobacter ginsenosidimutans</name>
    <dbReference type="NCBI Taxonomy" id="661488"/>
    <lineage>
        <taxon>Bacteria</taxon>
        <taxon>Pseudomonadati</taxon>
        <taxon>Bacteroidota</taxon>
        <taxon>Chitinophagia</taxon>
        <taxon>Chitinophagales</taxon>
        <taxon>Chitinophagaceae</taxon>
        <taxon>Pseudobacter</taxon>
    </lineage>
</organism>
<evidence type="ECO:0000313" key="1">
    <source>
        <dbReference type="EMBL" id="RZS76152.1"/>
    </source>
</evidence>
<evidence type="ECO:0000313" key="2">
    <source>
        <dbReference type="Proteomes" id="UP000293874"/>
    </source>
</evidence>
<dbReference type="AlphaFoldDB" id="A0A4Q7N542"/>
<dbReference type="RefSeq" id="WP_130540466.1">
    <property type="nucleotide sequence ID" value="NZ_CP042431.1"/>
</dbReference>
<name>A0A4Q7N542_9BACT</name>
<dbReference type="OrthoDB" id="762278at2"/>
<dbReference type="EMBL" id="SGXA01000001">
    <property type="protein sequence ID" value="RZS76152.1"/>
    <property type="molecule type" value="Genomic_DNA"/>
</dbReference>
<keyword evidence="2" id="KW-1185">Reference proteome</keyword>
<gene>
    <name evidence="1" type="ORF">EV199_2031</name>
</gene>
<dbReference type="Proteomes" id="UP000293874">
    <property type="component" value="Unassembled WGS sequence"/>
</dbReference>
<reference evidence="1 2" key="1">
    <citation type="submission" date="2019-02" db="EMBL/GenBank/DDBJ databases">
        <title>Genomic Encyclopedia of Type Strains, Phase IV (KMG-IV): sequencing the most valuable type-strain genomes for metagenomic binning, comparative biology and taxonomic classification.</title>
        <authorList>
            <person name="Goeker M."/>
        </authorList>
    </citation>
    <scope>NUCLEOTIDE SEQUENCE [LARGE SCALE GENOMIC DNA]</scope>
    <source>
        <strain evidence="1 2">DSM 18116</strain>
    </source>
</reference>
<protein>
    <submittedName>
        <fullName evidence="1">Uncharacterized protein</fullName>
    </submittedName>
</protein>
<proteinExistence type="predicted"/>
<sequence>MGVLINCIQAQTFKKFDTVFLSGEYNDFFQQYSAIRAINIDAERKGFISLRLDKQGNAASHYFDISFEGDKYLLRKEYGEIPLPTALLEQLSSRVCKQNWYASFRVVTDTVFSHLRYYCPGDSQDWDRHFESVRNGISYPGGIKELEPLVQEALRNAVFHDSIYLLRAIVSPDKTINHFEVLEGSNKMVTDSIIAVLEKTGPWHPAMQGGRLVKSYLKLFIRVLPDQRIRLYVQYL</sequence>
<comment type="caution">
    <text evidence="1">The sequence shown here is derived from an EMBL/GenBank/DDBJ whole genome shotgun (WGS) entry which is preliminary data.</text>
</comment>
<accession>A0A4Q7N542</accession>